<accession>A0A5E7TGW1</accession>
<dbReference type="AlphaFoldDB" id="A0A5E7TGW1"/>
<keyword evidence="1" id="KW-0808">Transferase</keyword>
<gene>
    <name evidence="1" type="primary">cheR2_1</name>
    <name evidence="1" type="ORF">PS833_04573</name>
</gene>
<dbReference type="Proteomes" id="UP000409037">
    <property type="component" value="Unassembled WGS sequence"/>
</dbReference>
<protein>
    <submittedName>
        <fullName evidence="1">Chemotaxis protein methyltransferase Cher2</fullName>
        <ecNumber evidence="1">2.1.1.80</ecNumber>
    </submittedName>
</protein>
<dbReference type="GO" id="GO:0032259">
    <property type="term" value="P:methylation"/>
    <property type="evidence" value="ECO:0007669"/>
    <property type="project" value="UniProtKB-KW"/>
</dbReference>
<keyword evidence="1" id="KW-0489">Methyltransferase</keyword>
<dbReference type="EMBL" id="CABVHU010000012">
    <property type="protein sequence ID" value="VVO25519.1"/>
    <property type="molecule type" value="Genomic_DNA"/>
</dbReference>
<evidence type="ECO:0000313" key="2">
    <source>
        <dbReference type="Proteomes" id="UP000409037"/>
    </source>
</evidence>
<evidence type="ECO:0000313" key="1">
    <source>
        <dbReference type="EMBL" id="VVO25519.1"/>
    </source>
</evidence>
<name>A0A5E7TGW1_PSEFL</name>
<dbReference type="GO" id="GO:0008983">
    <property type="term" value="F:protein-glutamate O-methyltransferase activity"/>
    <property type="evidence" value="ECO:0007669"/>
    <property type="project" value="UniProtKB-EC"/>
</dbReference>
<dbReference type="EC" id="2.1.1.80" evidence="1"/>
<reference evidence="1 2" key="1">
    <citation type="submission" date="2019-09" db="EMBL/GenBank/DDBJ databases">
        <authorList>
            <person name="Chandra G."/>
            <person name="Truman W A."/>
        </authorList>
    </citation>
    <scope>NUCLEOTIDE SEQUENCE [LARGE SCALE GENOMIC DNA]</scope>
    <source>
        <strain evidence="1">PS833</strain>
    </source>
</reference>
<proteinExistence type="predicted"/>
<organism evidence="1 2">
    <name type="scientific">Pseudomonas fluorescens</name>
    <dbReference type="NCBI Taxonomy" id="294"/>
    <lineage>
        <taxon>Bacteria</taxon>
        <taxon>Pseudomonadati</taxon>
        <taxon>Pseudomonadota</taxon>
        <taxon>Gammaproteobacteria</taxon>
        <taxon>Pseudomonadales</taxon>
        <taxon>Pseudomonadaceae</taxon>
        <taxon>Pseudomonas</taxon>
    </lineage>
</organism>
<sequence>MSISFDSYLFLGASEALNGLPDHYQMVQCSPGIIYQAK</sequence>